<keyword evidence="5" id="KW-0346">Stress response</keyword>
<evidence type="ECO:0000256" key="5">
    <source>
        <dbReference type="ARBA" id="ARBA00023016"/>
    </source>
</evidence>
<dbReference type="PANTHER" id="PTHR19375">
    <property type="entry name" value="HEAT SHOCK PROTEIN 70KDA"/>
    <property type="match status" value="1"/>
</dbReference>
<evidence type="ECO:0000256" key="4">
    <source>
        <dbReference type="ARBA" id="ARBA00022840"/>
    </source>
</evidence>
<dbReference type="FunFam" id="3.90.640.10:FF:000003">
    <property type="entry name" value="Molecular chaperone DnaK"/>
    <property type="match status" value="1"/>
</dbReference>
<dbReference type="NCBIfam" id="NF001413">
    <property type="entry name" value="PRK00290.1"/>
    <property type="match status" value="1"/>
</dbReference>
<dbReference type="Gene3D" id="3.30.420.40">
    <property type="match status" value="2"/>
</dbReference>
<organism evidence="9 10">
    <name type="scientific">Haliovirga abyssi</name>
    <dbReference type="NCBI Taxonomy" id="2996794"/>
    <lineage>
        <taxon>Bacteria</taxon>
        <taxon>Fusobacteriati</taxon>
        <taxon>Fusobacteriota</taxon>
        <taxon>Fusobacteriia</taxon>
        <taxon>Fusobacteriales</taxon>
        <taxon>Haliovirgaceae</taxon>
        <taxon>Haliovirga</taxon>
    </lineage>
</organism>
<dbReference type="FunFam" id="3.30.420.40:FF:000071">
    <property type="entry name" value="Molecular chaperone DnaK"/>
    <property type="match status" value="1"/>
</dbReference>
<dbReference type="GO" id="GO:0005524">
    <property type="term" value="F:ATP binding"/>
    <property type="evidence" value="ECO:0007669"/>
    <property type="project" value="UniProtKB-KW"/>
</dbReference>
<evidence type="ECO:0000256" key="1">
    <source>
        <dbReference type="ARBA" id="ARBA00007381"/>
    </source>
</evidence>
<dbReference type="InterPro" id="IPR018181">
    <property type="entry name" value="Heat_shock_70_CS"/>
</dbReference>
<proteinExistence type="inferred from homology"/>
<evidence type="ECO:0000313" key="10">
    <source>
        <dbReference type="Proteomes" id="UP001321582"/>
    </source>
</evidence>
<dbReference type="Pfam" id="PF00012">
    <property type="entry name" value="HSP70"/>
    <property type="match status" value="1"/>
</dbReference>
<dbReference type="GO" id="GO:0140662">
    <property type="term" value="F:ATP-dependent protein folding chaperone"/>
    <property type="evidence" value="ECO:0007669"/>
    <property type="project" value="InterPro"/>
</dbReference>
<comment type="similarity">
    <text evidence="1 7">Belongs to the heat shock protein 70 family.</text>
</comment>
<keyword evidence="4 7" id="KW-0067">ATP-binding</keyword>
<dbReference type="SUPFAM" id="SSF53067">
    <property type="entry name" value="Actin-like ATPase domain"/>
    <property type="match status" value="2"/>
</dbReference>
<evidence type="ECO:0000256" key="8">
    <source>
        <dbReference type="SAM" id="Coils"/>
    </source>
</evidence>
<evidence type="ECO:0000313" key="9">
    <source>
        <dbReference type="EMBL" id="BDU51343.1"/>
    </source>
</evidence>
<evidence type="ECO:0000256" key="6">
    <source>
        <dbReference type="ARBA" id="ARBA00023186"/>
    </source>
</evidence>
<reference evidence="9 10" key="1">
    <citation type="submission" date="2022-11" db="EMBL/GenBank/DDBJ databases">
        <title>Haliovirga abyssi gen. nov., sp. nov., a mesophilic fermentative bacterium isolated from the Iheya North hydrothermal field and the proposal of Haliovirgaceae fam. nov.</title>
        <authorList>
            <person name="Miyazaki U."/>
            <person name="Tame A."/>
            <person name="Miyazaki J."/>
            <person name="Takai K."/>
            <person name="Sawayama S."/>
            <person name="Kitajima M."/>
            <person name="Okamoto A."/>
            <person name="Nakagawa S."/>
        </authorList>
    </citation>
    <scope>NUCLEOTIDE SEQUENCE [LARGE SCALE GENOMIC DNA]</scope>
    <source>
        <strain evidence="9 10">IC12</strain>
    </source>
</reference>
<accession>A0AAU9DRW3</accession>
<dbReference type="InterPro" id="IPR013126">
    <property type="entry name" value="Hsp_70_fam"/>
</dbReference>
<dbReference type="AlphaFoldDB" id="A0AAU9DRW3"/>
<dbReference type="KEGG" id="haby:HLVA_19120"/>
<dbReference type="SUPFAM" id="SSF100920">
    <property type="entry name" value="Heat shock protein 70kD (HSP70), peptide-binding domain"/>
    <property type="match status" value="1"/>
</dbReference>
<keyword evidence="10" id="KW-1185">Reference proteome</keyword>
<dbReference type="PROSITE" id="PS00297">
    <property type="entry name" value="HSP70_1"/>
    <property type="match status" value="1"/>
</dbReference>
<evidence type="ECO:0000256" key="3">
    <source>
        <dbReference type="ARBA" id="ARBA00022741"/>
    </source>
</evidence>
<keyword evidence="6" id="KW-0143">Chaperone</keyword>
<dbReference type="CDD" id="cd10234">
    <property type="entry name" value="ASKHA_NBD_HSP70_DnaK-like"/>
    <property type="match status" value="1"/>
</dbReference>
<sequence length="577" mass="64180">MSKILGIDLGTTNSCMAYLREGGEVEIIPNSQGNRTTPSIVSFNENGELLVGEVAKNQAVLNFDRTVRSIKRYIGTDEKINVNNKDYTPQQISAMILQKLKRDAEEHFGEIIEEVVVTVPAYFSDAQRQATKDAGKIAGLKVRRIINEPTAAALAYGLDKEEEQTVLVYDLGGGTFDVSILEISSIDGEKTIEVKSTNGINKLGGDDFDQKLIDYIIEEFKKETKIDLSKDNMALQSIKDAAEKCKIQLSELKSAKISLPFISANEKGPLHLDLEITRAKFESLIEELVEETIDPIKNALTDAEITEKEIDKIILVGGSTRIPMVQEMLKDIFSVEIYKGVNPDEVVARGAAIQGGVLSEDIKGIVLVDVTPLTFGLETEGGLITAIIPRNTVIPTTETKIFTTVSDNQKSVEINVVQGERKFAKDSISLGKFELANIRKAPKGEPRIEVTFDIDVNGILNVSAVDVDNGNEQKIVISNTYSLSDMEIEKMINEAKEFEEEDNKKRELIDLKNEMDSIASKVKRLLRRKKEKISEDVTSKTEKLLEEIEFLAEDNNINLLRGKLEKLREKLKILSEI</sequence>
<gene>
    <name evidence="9" type="ORF">HLVA_19120</name>
</gene>
<dbReference type="FunFam" id="2.60.34.10:FF:000014">
    <property type="entry name" value="Chaperone protein DnaK HSP70"/>
    <property type="match status" value="1"/>
</dbReference>
<feature type="coiled-coil region" evidence="8">
    <location>
        <begin position="481"/>
        <end position="528"/>
    </location>
</feature>
<dbReference type="RefSeq" id="WP_307904228.1">
    <property type="nucleotide sequence ID" value="NZ_AP027059.1"/>
</dbReference>
<dbReference type="InterPro" id="IPR029047">
    <property type="entry name" value="HSP70_peptide-bd_sf"/>
</dbReference>
<keyword evidence="2" id="KW-0597">Phosphoprotein</keyword>
<dbReference type="InterPro" id="IPR043129">
    <property type="entry name" value="ATPase_NBD"/>
</dbReference>
<evidence type="ECO:0000256" key="7">
    <source>
        <dbReference type="RuleBase" id="RU003322"/>
    </source>
</evidence>
<name>A0AAU9DRW3_9FUSO</name>
<protein>
    <submittedName>
        <fullName evidence="9">Molecular chaperone DnaK</fullName>
    </submittedName>
</protein>
<dbReference type="Gene3D" id="2.60.34.10">
    <property type="entry name" value="Substrate Binding Domain Of DNAk, Chain A, domain 1"/>
    <property type="match status" value="1"/>
</dbReference>
<dbReference type="Proteomes" id="UP001321582">
    <property type="component" value="Chromosome"/>
</dbReference>
<evidence type="ECO:0000256" key="2">
    <source>
        <dbReference type="ARBA" id="ARBA00022553"/>
    </source>
</evidence>
<dbReference type="Gene3D" id="3.90.640.10">
    <property type="entry name" value="Actin, Chain A, domain 4"/>
    <property type="match status" value="1"/>
</dbReference>
<keyword evidence="8" id="KW-0175">Coiled coil</keyword>
<keyword evidence="3 7" id="KW-0547">Nucleotide-binding</keyword>
<dbReference type="PROSITE" id="PS01036">
    <property type="entry name" value="HSP70_3"/>
    <property type="match status" value="1"/>
</dbReference>
<dbReference type="EMBL" id="AP027059">
    <property type="protein sequence ID" value="BDU51343.1"/>
    <property type="molecule type" value="Genomic_DNA"/>
</dbReference>
<dbReference type="PRINTS" id="PR00301">
    <property type="entry name" value="HEATSHOCK70"/>
</dbReference>
<dbReference type="PROSITE" id="PS00329">
    <property type="entry name" value="HSP70_2"/>
    <property type="match status" value="1"/>
</dbReference>